<sequence>MQPFEAVGLSPGSIYTLVYKASETVQSKMAKQFAFRTLRVVLERHEGAPALESEKTADLVLGLGPNILPPLHSAATLAQGAEKPGEAQNEPTTKLSRKKRREIFAKIFADFDTSKIKDYYSCRMCPYGTHRKRNFVVHVRTHTGEKPHRCEVCTSIFAQKAQLLRHMKIHTGERPFECNICSKTFAERLTLRCHLRTHTGERPFKCPTCSRTFTQVGTMARHRRSCKEQKVLGRPTKGEQRDQSPSKPTP</sequence>
<evidence type="ECO:0000313" key="2">
    <source>
        <dbReference type="Proteomes" id="UP000821845"/>
    </source>
</evidence>
<name>A0ACB7RL55_HYAAI</name>
<dbReference type="Proteomes" id="UP000821845">
    <property type="component" value="Chromosome 9"/>
</dbReference>
<protein>
    <submittedName>
        <fullName evidence="1">Uncharacterized protein</fullName>
    </submittedName>
</protein>
<organism evidence="1 2">
    <name type="scientific">Hyalomma asiaticum</name>
    <name type="common">Tick</name>
    <dbReference type="NCBI Taxonomy" id="266040"/>
    <lineage>
        <taxon>Eukaryota</taxon>
        <taxon>Metazoa</taxon>
        <taxon>Ecdysozoa</taxon>
        <taxon>Arthropoda</taxon>
        <taxon>Chelicerata</taxon>
        <taxon>Arachnida</taxon>
        <taxon>Acari</taxon>
        <taxon>Parasitiformes</taxon>
        <taxon>Ixodida</taxon>
        <taxon>Ixodoidea</taxon>
        <taxon>Ixodidae</taxon>
        <taxon>Hyalomminae</taxon>
        <taxon>Hyalomma</taxon>
    </lineage>
</organism>
<comment type="caution">
    <text evidence="1">The sequence shown here is derived from an EMBL/GenBank/DDBJ whole genome shotgun (WGS) entry which is preliminary data.</text>
</comment>
<reference evidence="1" key="1">
    <citation type="submission" date="2020-05" db="EMBL/GenBank/DDBJ databases">
        <title>Large-scale comparative analyses of tick genomes elucidate their genetic diversity and vector capacities.</title>
        <authorList>
            <person name="Jia N."/>
            <person name="Wang J."/>
            <person name="Shi W."/>
            <person name="Du L."/>
            <person name="Sun Y."/>
            <person name="Zhan W."/>
            <person name="Jiang J."/>
            <person name="Wang Q."/>
            <person name="Zhang B."/>
            <person name="Ji P."/>
            <person name="Sakyi L.B."/>
            <person name="Cui X."/>
            <person name="Yuan T."/>
            <person name="Jiang B."/>
            <person name="Yang W."/>
            <person name="Lam T.T.-Y."/>
            <person name="Chang Q."/>
            <person name="Ding S."/>
            <person name="Wang X."/>
            <person name="Zhu J."/>
            <person name="Ruan X."/>
            <person name="Zhao L."/>
            <person name="Wei J."/>
            <person name="Que T."/>
            <person name="Du C."/>
            <person name="Cheng J."/>
            <person name="Dai P."/>
            <person name="Han X."/>
            <person name="Huang E."/>
            <person name="Gao Y."/>
            <person name="Liu J."/>
            <person name="Shao H."/>
            <person name="Ye R."/>
            <person name="Li L."/>
            <person name="Wei W."/>
            <person name="Wang X."/>
            <person name="Wang C."/>
            <person name="Yang T."/>
            <person name="Huo Q."/>
            <person name="Li W."/>
            <person name="Guo W."/>
            <person name="Chen H."/>
            <person name="Zhou L."/>
            <person name="Ni X."/>
            <person name="Tian J."/>
            <person name="Zhou Y."/>
            <person name="Sheng Y."/>
            <person name="Liu T."/>
            <person name="Pan Y."/>
            <person name="Xia L."/>
            <person name="Li J."/>
            <person name="Zhao F."/>
            <person name="Cao W."/>
        </authorList>
    </citation>
    <scope>NUCLEOTIDE SEQUENCE</scope>
    <source>
        <strain evidence="1">Hyas-2018</strain>
    </source>
</reference>
<keyword evidence="2" id="KW-1185">Reference proteome</keyword>
<gene>
    <name evidence="1" type="ORF">HPB50_024928</name>
</gene>
<accession>A0ACB7RL55</accession>
<proteinExistence type="predicted"/>
<evidence type="ECO:0000313" key="1">
    <source>
        <dbReference type="EMBL" id="KAH6923215.1"/>
    </source>
</evidence>
<dbReference type="EMBL" id="CM023489">
    <property type="protein sequence ID" value="KAH6923215.1"/>
    <property type="molecule type" value="Genomic_DNA"/>
</dbReference>